<feature type="region of interest" description="Disordered" evidence="1">
    <location>
        <begin position="441"/>
        <end position="512"/>
    </location>
</feature>
<gene>
    <name evidence="2" type="ORF">ONE63_001076</name>
</gene>
<proteinExistence type="predicted"/>
<evidence type="ECO:0000256" key="1">
    <source>
        <dbReference type="SAM" id="MobiDB-lite"/>
    </source>
</evidence>
<accession>A0AAV7XBZ7</accession>
<feature type="compositionally biased region" description="Low complexity" evidence="1">
    <location>
        <begin position="499"/>
        <end position="512"/>
    </location>
</feature>
<dbReference type="Proteomes" id="UP001075354">
    <property type="component" value="Chromosome 10"/>
</dbReference>
<keyword evidence="3" id="KW-1185">Reference proteome</keyword>
<comment type="caution">
    <text evidence="2">The sequence shown here is derived from an EMBL/GenBank/DDBJ whole genome shotgun (WGS) entry which is preliminary data.</text>
</comment>
<dbReference type="EMBL" id="JAPTSV010000010">
    <property type="protein sequence ID" value="KAJ1523187.1"/>
    <property type="molecule type" value="Genomic_DNA"/>
</dbReference>
<name>A0AAV7XBZ7_9NEOP</name>
<dbReference type="AlphaFoldDB" id="A0AAV7XBZ7"/>
<protein>
    <submittedName>
        <fullName evidence="2">Uncharacterized protein</fullName>
    </submittedName>
</protein>
<evidence type="ECO:0000313" key="3">
    <source>
        <dbReference type="Proteomes" id="UP001075354"/>
    </source>
</evidence>
<feature type="compositionally biased region" description="Basic and acidic residues" evidence="1">
    <location>
        <begin position="488"/>
        <end position="498"/>
    </location>
</feature>
<sequence>MGEGPFPVQSRGRGRQLVVRHRELREVVSEICEQFYQKHADLARLVHNIRVDPVPESPRQRPIDIPPNLVNDVLTFFKGESGETPAFGGLTAGMDVRFTAYITGLPPVEVMRVKIVPAPATGPTAGDTDAAKSLYQNLIKEVIDSVPESPVAAVNAIKECWYKYFCKAETPETIQGRAYLILKPDTLDAVWSFEPVKLDGVITFQQLLQNFSPISTTNGTRYITHMNLVKLTRKGFRATLQHLIVFEMCITLFGSERRDEVDIDDFMRLVVMLLQSTNTLRWVRPTNVVKNPYPTHGSATSIWLSVKPGDSLFQDQFKNRKMLKFLTKHVTYNRKPLHCSERIKLEVTKAAADTTSDLVAAGHVVIGSSLLSAFVTFAAKKLAGASKEGALCALAPLLETLRYLVVDKDIMTPTGYLLKEMGITGTTMDLTQVTTLKGMSRDQLSPYTSSDEEESATEEADLRRFGPRPKRARKEMAASNPPPGSTFRSRDKSKKDTSVSDLVSSSDTESDN</sequence>
<organism evidence="2 3">
    <name type="scientific">Megalurothrips usitatus</name>
    <name type="common">bean blossom thrips</name>
    <dbReference type="NCBI Taxonomy" id="439358"/>
    <lineage>
        <taxon>Eukaryota</taxon>
        <taxon>Metazoa</taxon>
        <taxon>Ecdysozoa</taxon>
        <taxon>Arthropoda</taxon>
        <taxon>Hexapoda</taxon>
        <taxon>Insecta</taxon>
        <taxon>Pterygota</taxon>
        <taxon>Neoptera</taxon>
        <taxon>Paraneoptera</taxon>
        <taxon>Thysanoptera</taxon>
        <taxon>Terebrantia</taxon>
        <taxon>Thripoidea</taxon>
        <taxon>Thripidae</taxon>
        <taxon>Megalurothrips</taxon>
    </lineage>
</organism>
<feature type="compositionally biased region" description="Acidic residues" evidence="1">
    <location>
        <begin position="450"/>
        <end position="459"/>
    </location>
</feature>
<evidence type="ECO:0000313" key="2">
    <source>
        <dbReference type="EMBL" id="KAJ1523187.1"/>
    </source>
</evidence>
<reference evidence="2" key="1">
    <citation type="submission" date="2022-12" db="EMBL/GenBank/DDBJ databases">
        <title>Chromosome-level genome assembly of the bean flower thrips Megalurothrips usitatus.</title>
        <authorList>
            <person name="Ma L."/>
            <person name="Liu Q."/>
            <person name="Li H."/>
            <person name="Cai W."/>
        </authorList>
    </citation>
    <scope>NUCLEOTIDE SEQUENCE</scope>
    <source>
        <strain evidence="2">Cailab_2022a</strain>
    </source>
</reference>